<dbReference type="PANTHER" id="PTHR10697:SF1">
    <property type="entry name" value="MAMMALIAN EPENDYMIN-RELATED PROTEIN 1"/>
    <property type="match status" value="1"/>
</dbReference>
<dbReference type="OrthoDB" id="10020194at2759"/>
<dbReference type="GO" id="GO:0005764">
    <property type="term" value="C:lysosome"/>
    <property type="evidence" value="ECO:0000318"/>
    <property type="project" value="GO_Central"/>
</dbReference>
<sequence>MMFKQIMLVALLAVVTASAKKPCCGPKQFMAGNGGTVGQVDPDSGPQGFFTYQYGAFDYTNRMFGYNMSVTYPNGTQTNIKLIQKYGQGYQYIILEEFQYCQKQPVTKPEPINCIPANATWTSSLFIGGSKGLYADSWTYNFVYPKDPIEGVIVIQVFESNCYPFGTAFIGDRFQGQTRDRHSPRPKAILNDSL</sequence>
<accession>A0A7M7P3E6</accession>
<organism evidence="2 3">
    <name type="scientific">Strongylocentrotus purpuratus</name>
    <name type="common">Purple sea urchin</name>
    <dbReference type="NCBI Taxonomy" id="7668"/>
    <lineage>
        <taxon>Eukaryota</taxon>
        <taxon>Metazoa</taxon>
        <taxon>Echinodermata</taxon>
        <taxon>Eleutherozoa</taxon>
        <taxon>Echinozoa</taxon>
        <taxon>Echinoidea</taxon>
        <taxon>Euechinoidea</taxon>
        <taxon>Echinacea</taxon>
        <taxon>Camarodonta</taxon>
        <taxon>Echinidea</taxon>
        <taxon>Strongylocentrotidae</taxon>
        <taxon>Strongylocentrotus</taxon>
    </lineage>
</organism>
<dbReference type="KEGG" id="spu:115924686"/>
<dbReference type="AlphaFoldDB" id="A0A7M7P3E6"/>
<feature type="signal peptide" evidence="1">
    <location>
        <begin position="1"/>
        <end position="19"/>
    </location>
</feature>
<reference evidence="3" key="1">
    <citation type="submission" date="2015-02" db="EMBL/GenBank/DDBJ databases">
        <title>Genome sequencing for Strongylocentrotus purpuratus.</title>
        <authorList>
            <person name="Murali S."/>
            <person name="Liu Y."/>
            <person name="Vee V."/>
            <person name="English A."/>
            <person name="Wang M."/>
            <person name="Skinner E."/>
            <person name="Han Y."/>
            <person name="Muzny D.M."/>
            <person name="Worley K.C."/>
            <person name="Gibbs R.A."/>
        </authorList>
    </citation>
    <scope>NUCLEOTIDE SEQUENCE</scope>
</reference>
<dbReference type="Proteomes" id="UP000007110">
    <property type="component" value="Unassembled WGS sequence"/>
</dbReference>
<evidence type="ECO:0000313" key="2">
    <source>
        <dbReference type="EnsemblMetazoa" id="XP_030843290"/>
    </source>
</evidence>
<dbReference type="GeneID" id="115924686"/>
<dbReference type="RefSeq" id="XP_030843290.1">
    <property type="nucleotide sequence ID" value="XM_030987430.1"/>
</dbReference>
<dbReference type="InterPro" id="IPR001299">
    <property type="entry name" value="Ependymin"/>
</dbReference>
<name>A0A7M7P3E6_STRPU</name>
<dbReference type="GO" id="GO:0005576">
    <property type="term" value="C:extracellular region"/>
    <property type="evidence" value="ECO:0007669"/>
    <property type="project" value="InterPro"/>
</dbReference>
<proteinExistence type="predicted"/>
<dbReference type="GO" id="GO:0005509">
    <property type="term" value="F:calcium ion binding"/>
    <property type="evidence" value="ECO:0007669"/>
    <property type="project" value="InterPro"/>
</dbReference>
<dbReference type="FunCoup" id="A0A7M7P3E6">
    <property type="interactions" value="310"/>
</dbReference>
<dbReference type="PANTHER" id="PTHR10697">
    <property type="entry name" value="MAMMALIAN EPENDYMIN-RELATED PROTEIN 1"/>
    <property type="match status" value="1"/>
</dbReference>
<evidence type="ECO:0000313" key="3">
    <source>
        <dbReference type="Proteomes" id="UP000007110"/>
    </source>
</evidence>
<evidence type="ECO:0000256" key="1">
    <source>
        <dbReference type="SAM" id="SignalP"/>
    </source>
</evidence>
<keyword evidence="1" id="KW-0732">Signal</keyword>
<dbReference type="Pfam" id="PF00811">
    <property type="entry name" value="Ependymin"/>
    <property type="match status" value="1"/>
</dbReference>
<keyword evidence="3" id="KW-1185">Reference proteome</keyword>
<dbReference type="InParanoid" id="A0A7M7P3E6"/>
<dbReference type="GO" id="GO:0007160">
    <property type="term" value="P:cell-matrix adhesion"/>
    <property type="evidence" value="ECO:0007669"/>
    <property type="project" value="InterPro"/>
</dbReference>
<feature type="chain" id="PRO_5029728464" evidence="1">
    <location>
        <begin position="20"/>
        <end position="194"/>
    </location>
</feature>
<dbReference type="EnsemblMetazoa" id="XM_030987430">
    <property type="protein sequence ID" value="XP_030843290"/>
    <property type="gene ID" value="LOC115924686"/>
</dbReference>
<protein>
    <submittedName>
        <fullName evidence="2">Uncharacterized protein</fullName>
    </submittedName>
</protein>
<reference evidence="2" key="2">
    <citation type="submission" date="2021-01" db="UniProtKB">
        <authorList>
            <consortium name="EnsemblMetazoa"/>
        </authorList>
    </citation>
    <scope>IDENTIFICATION</scope>
</reference>